<dbReference type="GO" id="GO:0005524">
    <property type="term" value="F:ATP binding"/>
    <property type="evidence" value="ECO:0007669"/>
    <property type="project" value="UniProtKB-KW"/>
</dbReference>
<dbReference type="InterPro" id="IPR017871">
    <property type="entry name" value="ABC_transporter-like_CS"/>
</dbReference>
<feature type="domain" description="ABC transporter" evidence="3">
    <location>
        <begin position="76"/>
        <end position="313"/>
    </location>
</feature>
<gene>
    <name evidence="5" type="ORF">ENP55_05680</name>
</gene>
<dbReference type="InterPro" id="IPR017900">
    <property type="entry name" value="4Fe4S_Fe_S_CS"/>
</dbReference>
<reference evidence="5" key="1">
    <citation type="journal article" date="2020" name="mSystems">
        <title>Genome- and Community-Level Interaction Insights into Carbon Utilization and Element Cycling Functions of Hydrothermarchaeota in Hydrothermal Sediment.</title>
        <authorList>
            <person name="Zhou Z."/>
            <person name="Liu Y."/>
            <person name="Xu W."/>
            <person name="Pan J."/>
            <person name="Luo Z.H."/>
            <person name="Li M."/>
        </authorList>
    </citation>
    <scope>NUCLEOTIDE SEQUENCE [LARGE SCALE GENOMIC DNA]</scope>
    <source>
        <strain evidence="5">SpSt-23</strain>
    </source>
</reference>
<dbReference type="GO" id="GO:0016887">
    <property type="term" value="F:ATP hydrolysis activity"/>
    <property type="evidence" value="ECO:0007669"/>
    <property type="project" value="InterPro"/>
</dbReference>
<dbReference type="GO" id="GO:0016491">
    <property type="term" value="F:oxidoreductase activity"/>
    <property type="evidence" value="ECO:0007669"/>
    <property type="project" value="UniProtKB-ARBA"/>
</dbReference>
<dbReference type="InterPro" id="IPR017896">
    <property type="entry name" value="4Fe4S_Fe-S-bd"/>
</dbReference>
<dbReference type="PROSITE" id="PS00211">
    <property type="entry name" value="ABC_TRANSPORTER_1"/>
    <property type="match status" value="2"/>
</dbReference>
<evidence type="ECO:0000259" key="4">
    <source>
        <dbReference type="PROSITE" id="PS51379"/>
    </source>
</evidence>
<dbReference type="PROSITE" id="PS00198">
    <property type="entry name" value="4FE4S_FER_1"/>
    <property type="match status" value="1"/>
</dbReference>
<dbReference type="PROSITE" id="PS51379">
    <property type="entry name" value="4FE4S_FER_2"/>
    <property type="match status" value="1"/>
</dbReference>
<proteinExistence type="predicted"/>
<dbReference type="Pfam" id="PF00037">
    <property type="entry name" value="Fer4"/>
    <property type="match status" value="1"/>
</dbReference>
<dbReference type="FunFam" id="3.40.50.300:FF:001546">
    <property type="entry name" value="RNase L inhibitor homolog"/>
    <property type="match status" value="1"/>
</dbReference>
<organism evidence="5">
    <name type="scientific">Thermosphaera aggregans</name>
    <dbReference type="NCBI Taxonomy" id="54254"/>
    <lineage>
        <taxon>Archaea</taxon>
        <taxon>Thermoproteota</taxon>
        <taxon>Thermoprotei</taxon>
        <taxon>Desulfurococcales</taxon>
        <taxon>Desulfurococcaceae</taxon>
        <taxon>Thermosphaera</taxon>
    </lineage>
</organism>
<dbReference type="FunFam" id="3.40.50.300:FF:000152">
    <property type="entry name" value="ATP-binding cassette, sub-family E, member 1"/>
    <property type="match status" value="1"/>
</dbReference>
<dbReference type="InterPro" id="IPR007209">
    <property type="entry name" value="RNaseL-inhib-like_metal-bd_dom"/>
</dbReference>
<dbReference type="SUPFAM" id="SSF52540">
    <property type="entry name" value="P-loop containing nucleoside triphosphate hydrolases"/>
    <property type="match status" value="2"/>
</dbReference>
<dbReference type="SUPFAM" id="SSF54862">
    <property type="entry name" value="4Fe-4S ferredoxins"/>
    <property type="match status" value="1"/>
</dbReference>
<feature type="domain" description="ABC transporter" evidence="3">
    <location>
        <begin position="346"/>
        <end position="566"/>
    </location>
</feature>
<dbReference type="InterPro" id="IPR003439">
    <property type="entry name" value="ABC_transporter-like_ATP-bd"/>
</dbReference>
<dbReference type="PROSITE" id="PS50893">
    <property type="entry name" value="ABC_TRANSPORTER_2"/>
    <property type="match status" value="2"/>
</dbReference>
<dbReference type="InterPro" id="IPR027417">
    <property type="entry name" value="P-loop_NTPase"/>
</dbReference>
<dbReference type="AlphaFoldDB" id="A0A7C2FHH2"/>
<dbReference type="PANTHER" id="PTHR19248">
    <property type="entry name" value="ATP-BINDING TRANSPORT PROTEIN-RELATED"/>
    <property type="match status" value="1"/>
</dbReference>
<evidence type="ECO:0000256" key="1">
    <source>
        <dbReference type="ARBA" id="ARBA00022741"/>
    </source>
</evidence>
<name>A0A7C2FHH2_9CREN</name>
<accession>A0A7C2FHH2</accession>
<evidence type="ECO:0000256" key="2">
    <source>
        <dbReference type="ARBA" id="ARBA00022840"/>
    </source>
</evidence>
<dbReference type="SMART" id="SM00382">
    <property type="entry name" value="AAA"/>
    <property type="match status" value="2"/>
</dbReference>
<sequence>MTRLAVVDRDYCKPDKCSLECIRFCPVNRTRKVKAIDLSEDKTHSVIYEDKCIGCGICVKKCPFNAISIVNVPDELEKQLVHRYGENMFKLYGLPVPKTGGVLGIIGKNGAGKTTSIKILSGQLKPNLGDYNSSPDWDRVVKAFKGSELQTYFSRLANNELKSVVKPQYIEGARRVLKGGVGELLSKADERGLFKEVVDKLNLKSLLDRSVSELSGGELQKFLVAAVLLKNADAYFFDEPCSYLDVRERVRVADAIREFTNPSKNYVVVVEHDLMILDYISDNIVVIYGEPGVYGIASKPYGVRAGINHYLNGYLPAENMRIRPEAVRFRIQVAEKRFEESEYPVVKWERMIHQYPSSGFKLVVEEGEAYPGEVLGILGPNGVGKSTFIKLLNGELKPVEGSVLISVEKVSVKPQELSPKIFAEETVSQALRNASAEALNPASWLYNELVRKLRLNRMLDRRIEELSGGELQKVAVAVSLAREADLYLLDEPSAYLDVEERIVVARVIRRIIEEKRKTAIVVEHDLMLQNYISDKIVVFTGKPSVEGYASRTLNIREGFNTLLMNLSITVRKDSETGRPRINKPGSVLDREQKARGEYYIPD</sequence>
<dbReference type="PRINTS" id="PR01868">
    <property type="entry name" value="ABCEFAMILY"/>
</dbReference>
<evidence type="ECO:0000259" key="3">
    <source>
        <dbReference type="PROSITE" id="PS50893"/>
    </source>
</evidence>
<dbReference type="InterPro" id="IPR013283">
    <property type="entry name" value="RLI1"/>
</dbReference>
<dbReference type="Gene3D" id="3.40.50.300">
    <property type="entry name" value="P-loop containing nucleotide triphosphate hydrolases"/>
    <property type="match status" value="2"/>
</dbReference>
<protein>
    <submittedName>
        <fullName evidence="5">Ribosome biogenesis/translation initiation ATPase RLI</fullName>
    </submittedName>
</protein>
<dbReference type="Pfam" id="PF04068">
    <property type="entry name" value="Fer4_RLI"/>
    <property type="match status" value="1"/>
</dbReference>
<keyword evidence="2" id="KW-0067">ATP-binding</keyword>
<feature type="domain" description="4Fe-4S ferredoxin-type" evidence="4">
    <location>
        <begin position="43"/>
        <end position="72"/>
    </location>
</feature>
<dbReference type="InterPro" id="IPR003593">
    <property type="entry name" value="AAA+_ATPase"/>
</dbReference>
<evidence type="ECO:0000313" key="5">
    <source>
        <dbReference type="EMBL" id="HEF87760.1"/>
    </source>
</evidence>
<comment type="caution">
    <text evidence="5">The sequence shown here is derived from an EMBL/GenBank/DDBJ whole genome shotgun (WGS) entry which is preliminary data.</text>
</comment>
<dbReference type="Pfam" id="PF00005">
    <property type="entry name" value="ABC_tran"/>
    <property type="match status" value="2"/>
</dbReference>
<keyword evidence="1" id="KW-0547">Nucleotide-binding</keyword>
<dbReference type="NCBIfam" id="NF009945">
    <property type="entry name" value="PRK13409.1"/>
    <property type="match status" value="1"/>
</dbReference>
<dbReference type="EMBL" id="DSJT01000032">
    <property type="protein sequence ID" value="HEF87760.1"/>
    <property type="molecule type" value="Genomic_DNA"/>
</dbReference>